<proteinExistence type="inferred from homology"/>
<dbReference type="Gene3D" id="3.40.190.150">
    <property type="entry name" value="Bordetella uptake gene, domain 1"/>
    <property type="match status" value="1"/>
</dbReference>
<comment type="similarity">
    <text evidence="1">Belongs to the UPF0065 (bug) family.</text>
</comment>
<accession>A0ABS8IIV5</accession>
<evidence type="ECO:0000313" key="2">
    <source>
        <dbReference type="EMBL" id="MCC5604208.1"/>
    </source>
</evidence>
<dbReference type="Gene3D" id="3.40.190.10">
    <property type="entry name" value="Periplasmic binding protein-like II"/>
    <property type="match status" value="1"/>
</dbReference>
<dbReference type="InterPro" id="IPR005064">
    <property type="entry name" value="BUG"/>
</dbReference>
<reference evidence="2 3" key="1">
    <citation type="journal article" date="2021" name="Microorganisms">
        <title>Genome Evolution of Filamentous Cyanobacterium Nostoc Species: From Facultative Symbiosis to Free Living.</title>
        <authorList>
            <person name="Huo D."/>
            <person name="Li H."/>
            <person name="Cai F."/>
            <person name="Guo X."/>
            <person name="Qiao Z."/>
            <person name="Wang W."/>
            <person name="Yu G."/>
            <person name="Li R."/>
        </authorList>
    </citation>
    <scope>NUCLEOTIDE SEQUENCE [LARGE SCALE GENOMIC DNA]</scope>
    <source>
        <strain evidence="2 3">CHAB 5714</strain>
    </source>
</reference>
<protein>
    <submittedName>
        <fullName evidence="2">Tripartite tricarboxylate transporter substrate binding protein</fullName>
    </submittedName>
</protein>
<dbReference type="CDD" id="cd07012">
    <property type="entry name" value="PBP2_Bug_TTT"/>
    <property type="match status" value="1"/>
</dbReference>
<dbReference type="Pfam" id="PF03401">
    <property type="entry name" value="TctC"/>
    <property type="match status" value="1"/>
</dbReference>
<sequence>MTISITRRAGIGGALSLLAAPDVRANTYPSQQVRLVVGFPPGGGTDALARAILERFREKLGGAVIVDNKPGAGSNLAHEYVAKLGGDGHTLLISSNAQALFPLLIARLNYDPDKDFAPVGFIARQDSVLVGSANAPWPDAKAIVAAAKADPGKVQFGTAGLTTPMHLAGEQFGMLNGVKLTHVPFRGTGPLVTDLLGGHLQLGVSSLTSVQPHFASGKIKAYALAAEKRSELSPEIPTFRELGLGPVEGTIVYTLIVPAATPQDIVRKINGALNDTVRAPDMSEDLRKRGFVAMGGTPEALGEWLTKQRPLWGPVLQAAGIKPE</sequence>
<name>A0ABS8IIV5_9NOSO</name>
<dbReference type="Proteomes" id="UP001199525">
    <property type="component" value="Unassembled WGS sequence"/>
</dbReference>
<keyword evidence="3" id="KW-1185">Reference proteome</keyword>
<comment type="caution">
    <text evidence="2">The sequence shown here is derived from an EMBL/GenBank/DDBJ whole genome shotgun (WGS) entry which is preliminary data.</text>
</comment>
<evidence type="ECO:0000256" key="1">
    <source>
        <dbReference type="ARBA" id="ARBA00006987"/>
    </source>
</evidence>
<dbReference type="InterPro" id="IPR042100">
    <property type="entry name" value="Bug_dom1"/>
</dbReference>
<gene>
    <name evidence="2" type="ORF">LC586_34845</name>
</gene>
<dbReference type="PANTHER" id="PTHR42928:SF5">
    <property type="entry name" value="BLR1237 PROTEIN"/>
    <property type="match status" value="1"/>
</dbReference>
<organism evidence="2 3">
    <name type="scientific">Nostoc favosum CHAB5714</name>
    <dbReference type="NCBI Taxonomy" id="2780399"/>
    <lineage>
        <taxon>Bacteria</taxon>
        <taxon>Bacillati</taxon>
        <taxon>Cyanobacteriota</taxon>
        <taxon>Cyanophyceae</taxon>
        <taxon>Nostocales</taxon>
        <taxon>Nostocaceae</taxon>
        <taxon>Nostoc</taxon>
        <taxon>Nostoc favosum</taxon>
    </lineage>
</organism>
<dbReference type="PIRSF" id="PIRSF017082">
    <property type="entry name" value="YflP"/>
    <property type="match status" value="1"/>
</dbReference>
<dbReference type="EMBL" id="JAIVFQ010000114">
    <property type="protein sequence ID" value="MCC5604208.1"/>
    <property type="molecule type" value="Genomic_DNA"/>
</dbReference>
<dbReference type="PANTHER" id="PTHR42928">
    <property type="entry name" value="TRICARBOXYLATE-BINDING PROTEIN"/>
    <property type="match status" value="1"/>
</dbReference>
<evidence type="ECO:0000313" key="3">
    <source>
        <dbReference type="Proteomes" id="UP001199525"/>
    </source>
</evidence>